<gene>
    <name evidence="3" type="primary">LOC106820027</name>
</gene>
<feature type="non-terminal residue" evidence="3">
    <location>
        <position position="169"/>
    </location>
</feature>
<feature type="region of interest" description="Disordered" evidence="1">
    <location>
        <begin position="125"/>
        <end position="169"/>
    </location>
</feature>
<dbReference type="RefSeq" id="XP_014680069.1">
    <property type="nucleotide sequence ID" value="XM_014824583.1"/>
</dbReference>
<organism evidence="2 3">
    <name type="scientific">Priapulus caudatus</name>
    <name type="common">Priapulid worm</name>
    <dbReference type="NCBI Taxonomy" id="37621"/>
    <lineage>
        <taxon>Eukaryota</taxon>
        <taxon>Metazoa</taxon>
        <taxon>Ecdysozoa</taxon>
        <taxon>Scalidophora</taxon>
        <taxon>Priapulida</taxon>
        <taxon>Priapulimorpha</taxon>
        <taxon>Priapulimorphida</taxon>
        <taxon>Priapulidae</taxon>
        <taxon>Priapulus</taxon>
    </lineage>
</organism>
<accession>A0ABM1F6J8</accession>
<feature type="compositionally biased region" description="Polar residues" evidence="1">
    <location>
        <begin position="144"/>
        <end position="161"/>
    </location>
</feature>
<evidence type="ECO:0000256" key="1">
    <source>
        <dbReference type="SAM" id="MobiDB-lite"/>
    </source>
</evidence>
<keyword evidence="2" id="KW-1185">Reference proteome</keyword>
<dbReference type="GeneID" id="106820027"/>
<evidence type="ECO:0000313" key="2">
    <source>
        <dbReference type="Proteomes" id="UP000695022"/>
    </source>
</evidence>
<proteinExistence type="predicted"/>
<name>A0ABM1F6J8_PRICU</name>
<evidence type="ECO:0000313" key="3">
    <source>
        <dbReference type="RefSeq" id="XP_014680069.1"/>
    </source>
</evidence>
<feature type="compositionally biased region" description="Acidic residues" evidence="1">
    <location>
        <begin position="46"/>
        <end position="60"/>
    </location>
</feature>
<sequence>MEVVEPVLPPPDSLSVQFSQRAVFVIEDADADRLTASFWLGSPAADDSDNELDMEPEEPDSSLSEKLCPGFTFEELEKRQAGLCLRRWALKEPNLSDGKDIKMKKGPGDRQAGRMLVRSGVGAGVSAMTTSARDRPQHQPPPSITSMMFGSINKRSPQSGVKNDRGMKM</sequence>
<reference evidence="3" key="1">
    <citation type="submission" date="2025-08" db="UniProtKB">
        <authorList>
            <consortium name="RefSeq"/>
        </authorList>
    </citation>
    <scope>IDENTIFICATION</scope>
</reference>
<feature type="region of interest" description="Disordered" evidence="1">
    <location>
        <begin position="40"/>
        <end position="66"/>
    </location>
</feature>
<protein>
    <submittedName>
        <fullName evidence="3">Uncharacterized protein LOC106820027</fullName>
    </submittedName>
</protein>
<dbReference type="Proteomes" id="UP000695022">
    <property type="component" value="Unplaced"/>
</dbReference>